<dbReference type="Proteomes" id="UP000225706">
    <property type="component" value="Unassembled WGS sequence"/>
</dbReference>
<dbReference type="SUPFAM" id="SSF52047">
    <property type="entry name" value="RNI-like"/>
    <property type="match status" value="1"/>
</dbReference>
<dbReference type="InterPro" id="IPR032675">
    <property type="entry name" value="LRR_dom_sf"/>
</dbReference>
<evidence type="ECO:0000256" key="3">
    <source>
        <dbReference type="ARBA" id="ARBA00022737"/>
    </source>
</evidence>
<dbReference type="GO" id="GO:0006913">
    <property type="term" value="P:nucleocytoplasmic transport"/>
    <property type="evidence" value="ECO:0007669"/>
    <property type="project" value="TreeGrafter"/>
</dbReference>
<evidence type="ECO:0000256" key="1">
    <source>
        <dbReference type="ARBA" id="ARBA00022468"/>
    </source>
</evidence>
<dbReference type="GO" id="GO:0005829">
    <property type="term" value="C:cytosol"/>
    <property type="evidence" value="ECO:0007669"/>
    <property type="project" value="TreeGrafter"/>
</dbReference>
<dbReference type="GO" id="GO:0048471">
    <property type="term" value="C:perinuclear region of cytoplasm"/>
    <property type="evidence" value="ECO:0007669"/>
    <property type="project" value="TreeGrafter"/>
</dbReference>
<gene>
    <name evidence="4" type="primary">Nlrc3</name>
    <name evidence="4" type="ORF">AWC38_SpisGene20800</name>
</gene>
<dbReference type="PANTHER" id="PTHR24113:SF12">
    <property type="entry name" value="RAN GTPASE-ACTIVATING PROTEIN 1"/>
    <property type="match status" value="1"/>
</dbReference>
<proteinExistence type="predicted"/>
<comment type="caution">
    <text evidence="4">The sequence shown here is derived from an EMBL/GenBank/DDBJ whole genome shotgun (WGS) entry which is preliminary data.</text>
</comment>
<dbReference type="InterPro" id="IPR027038">
    <property type="entry name" value="RanGap"/>
</dbReference>
<dbReference type="GO" id="GO:0005634">
    <property type="term" value="C:nucleus"/>
    <property type="evidence" value="ECO:0007669"/>
    <property type="project" value="TreeGrafter"/>
</dbReference>
<dbReference type="AlphaFoldDB" id="A0A2B4RFF1"/>
<accession>A0A2B4RFF1</accession>
<dbReference type="InterPro" id="IPR001611">
    <property type="entry name" value="Leu-rich_rpt"/>
</dbReference>
<sequence>MPFFIILNDLANKFRGRTSNPISFDKQFRCHIFGWALGATLIPHIFKKVNDKVKEDYTQVVETHGIDVQGPQSPLKRWPADFHWKFDYKNINGNREASRDGKSDHSLLNYNVSNHVDFARLYVGQHAAEDITFNGDSDPRPLLCVIAHGPFFSAAARRAARYLMDARDDWAHFLYSKWNLEKFNRCFKELEQLVVEMDLCSEVQKKLVGQIDMWQTIGTRLQFDFVNPADLQTIREDIKSLQHGLQKFTTEQENRSTTSERRLDDLEDPGYCSVFLILRLFLFVVAYQQKVQDGIRRLEGKIDAMARTNESDKRPWQESQTVETTADLVPFARLPVVQLAGYNLGDDDAQAIAKVLKQNRLLKILDLSDNCIGDLGAVALAASLKGKTFLEKVDLSRNKIYEPGIVALRQAFQDIKGLNNKSISLEYNYFV</sequence>
<dbReference type="GO" id="GO:0005096">
    <property type="term" value="F:GTPase activator activity"/>
    <property type="evidence" value="ECO:0007669"/>
    <property type="project" value="UniProtKB-KW"/>
</dbReference>
<dbReference type="Pfam" id="PF13516">
    <property type="entry name" value="LRR_6"/>
    <property type="match status" value="1"/>
</dbReference>
<evidence type="ECO:0000256" key="2">
    <source>
        <dbReference type="ARBA" id="ARBA00022614"/>
    </source>
</evidence>
<evidence type="ECO:0000313" key="5">
    <source>
        <dbReference type="Proteomes" id="UP000225706"/>
    </source>
</evidence>
<dbReference type="PANTHER" id="PTHR24113">
    <property type="entry name" value="RAN GTPASE-ACTIVATING PROTEIN 1"/>
    <property type="match status" value="1"/>
</dbReference>
<reference evidence="5" key="1">
    <citation type="journal article" date="2017" name="bioRxiv">
        <title>Comparative analysis of the genomes of Stylophora pistillata and Acropora digitifera provides evidence for extensive differences between species of corals.</title>
        <authorList>
            <person name="Voolstra C.R."/>
            <person name="Li Y."/>
            <person name="Liew Y.J."/>
            <person name="Baumgarten S."/>
            <person name="Zoccola D."/>
            <person name="Flot J.-F."/>
            <person name="Tambutte S."/>
            <person name="Allemand D."/>
            <person name="Aranda M."/>
        </authorList>
    </citation>
    <scope>NUCLEOTIDE SEQUENCE [LARGE SCALE GENOMIC DNA]</scope>
</reference>
<dbReference type="Gene3D" id="3.80.10.10">
    <property type="entry name" value="Ribonuclease Inhibitor"/>
    <property type="match status" value="1"/>
</dbReference>
<name>A0A2B4RFF1_STYPI</name>
<protein>
    <submittedName>
        <fullName evidence="4">Protein NLRC3</fullName>
    </submittedName>
</protein>
<keyword evidence="5" id="KW-1185">Reference proteome</keyword>
<keyword evidence="2" id="KW-0433">Leucine-rich repeat</keyword>
<dbReference type="SMART" id="SM00368">
    <property type="entry name" value="LRR_RI"/>
    <property type="match status" value="3"/>
</dbReference>
<dbReference type="GO" id="GO:0031267">
    <property type="term" value="F:small GTPase binding"/>
    <property type="evidence" value="ECO:0007669"/>
    <property type="project" value="TreeGrafter"/>
</dbReference>
<dbReference type="EMBL" id="LSMT01000699">
    <property type="protein sequence ID" value="PFX15005.1"/>
    <property type="molecule type" value="Genomic_DNA"/>
</dbReference>
<keyword evidence="3" id="KW-0677">Repeat</keyword>
<dbReference type="OrthoDB" id="5974665at2759"/>
<keyword evidence="1" id="KW-0343">GTPase activation</keyword>
<evidence type="ECO:0000313" key="4">
    <source>
        <dbReference type="EMBL" id="PFX15005.1"/>
    </source>
</evidence>
<organism evidence="4 5">
    <name type="scientific">Stylophora pistillata</name>
    <name type="common">Smooth cauliflower coral</name>
    <dbReference type="NCBI Taxonomy" id="50429"/>
    <lineage>
        <taxon>Eukaryota</taxon>
        <taxon>Metazoa</taxon>
        <taxon>Cnidaria</taxon>
        <taxon>Anthozoa</taxon>
        <taxon>Hexacorallia</taxon>
        <taxon>Scleractinia</taxon>
        <taxon>Astrocoeniina</taxon>
        <taxon>Pocilloporidae</taxon>
        <taxon>Stylophora</taxon>
    </lineage>
</organism>